<reference evidence="2" key="2">
    <citation type="journal article" date="2021" name="PeerJ">
        <title>Extensive microbial diversity within the chicken gut microbiome revealed by metagenomics and culture.</title>
        <authorList>
            <person name="Gilroy R."/>
            <person name="Ravi A."/>
            <person name="Getino M."/>
            <person name="Pursley I."/>
            <person name="Horton D.L."/>
            <person name="Alikhan N.F."/>
            <person name="Baker D."/>
            <person name="Gharbi K."/>
            <person name="Hall N."/>
            <person name="Watson M."/>
            <person name="Adriaenssens E.M."/>
            <person name="Foster-Nyarko E."/>
            <person name="Jarju S."/>
            <person name="Secka A."/>
            <person name="Antonio M."/>
            <person name="Oren A."/>
            <person name="Chaudhuri R.R."/>
            <person name="La Ragione R."/>
            <person name="Hildebrand F."/>
            <person name="Pallen M.J."/>
        </authorList>
    </citation>
    <scope>NUCLEOTIDE SEQUENCE</scope>
    <source>
        <strain evidence="2">ChiHjej12B11-29160</strain>
    </source>
</reference>
<keyword evidence="1" id="KW-0472">Membrane</keyword>
<accession>A0A9D1L4F0</accession>
<name>A0A9D1L4F0_9ACTN</name>
<comment type="caution">
    <text evidence="2">The sequence shown here is derived from an EMBL/GenBank/DDBJ whole genome shotgun (WGS) entry which is preliminary data.</text>
</comment>
<reference evidence="2" key="1">
    <citation type="submission" date="2020-10" db="EMBL/GenBank/DDBJ databases">
        <authorList>
            <person name="Gilroy R."/>
        </authorList>
    </citation>
    <scope>NUCLEOTIDE SEQUENCE</scope>
    <source>
        <strain evidence="2">ChiHjej12B11-29160</strain>
    </source>
</reference>
<dbReference type="AlphaFoldDB" id="A0A9D1L4F0"/>
<protein>
    <submittedName>
        <fullName evidence="2">Uncharacterized protein</fullName>
    </submittedName>
</protein>
<sequence>MAVNFSEIAGILNAARDAHTSSREGFLLHILVAEDAPREAVCAVRDVLIPDNVLADIEIQRLDAFLNLRPQYADAALIFSGSNQDLVAQASRYYASAGTPCALLADSSLEVPDAEKCSVADGAPVSLIAAAEPETLVKALARWLVDATPKGIAVAAAFPFTRHAEARALVNNCASSNAGVVFLGVTPGAEMSVLTAKQVMLSLDLAAAFGCTSLPIRSAVSVFVIAAGFVWRGVARFISRDQMQMFARFVRAGIATGGTMISGWGVVVILESALNEADSGVQHVFAQRGEV</sequence>
<evidence type="ECO:0000313" key="2">
    <source>
        <dbReference type="EMBL" id="HIU23750.1"/>
    </source>
</evidence>
<keyword evidence="1" id="KW-0812">Transmembrane</keyword>
<organism evidence="2 3">
    <name type="scientific">Candidatus Coprovicinus avistercoris</name>
    <dbReference type="NCBI Taxonomy" id="2840754"/>
    <lineage>
        <taxon>Bacteria</taxon>
        <taxon>Bacillati</taxon>
        <taxon>Actinomycetota</taxon>
        <taxon>Coriobacteriia</taxon>
        <taxon>Coriobacteriales</taxon>
        <taxon>Coriobacteriaceae</taxon>
        <taxon>Coriobacteriaceae incertae sedis</taxon>
        <taxon>Candidatus Coprovicinus</taxon>
    </lineage>
</organism>
<gene>
    <name evidence="2" type="ORF">IAD17_02350</name>
</gene>
<evidence type="ECO:0000313" key="3">
    <source>
        <dbReference type="Proteomes" id="UP000824078"/>
    </source>
</evidence>
<keyword evidence="1" id="KW-1133">Transmembrane helix</keyword>
<feature type="transmembrane region" description="Helical" evidence="1">
    <location>
        <begin position="219"/>
        <end position="238"/>
    </location>
</feature>
<evidence type="ECO:0000256" key="1">
    <source>
        <dbReference type="SAM" id="Phobius"/>
    </source>
</evidence>
<dbReference type="EMBL" id="DVMQ01000007">
    <property type="protein sequence ID" value="HIU23750.1"/>
    <property type="molecule type" value="Genomic_DNA"/>
</dbReference>
<proteinExistence type="predicted"/>
<feature type="transmembrane region" description="Helical" evidence="1">
    <location>
        <begin position="250"/>
        <end position="270"/>
    </location>
</feature>
<dbReference type="Proteomes" id="UP000824078">
    <property type="component" value="Unassembled WGS sequence"/>
</dbReference>